<dbReference type="CDD" id="cd06261">
    <property type="entry name" value="TM_PBP2"/>
    <property type="match status" value="1"/>
</dbReference>
<proteinExistence type="inferred from homology"/>
<feature type="transmembrane region" description="Helical" evidence="7">
    <location>
        <begin position="260"/>
        <end position="280"/>
    </location>
</feature>
<dbReference type="RefSeq" id="WP_114797149.1">
    <property type="nucleotide sequence ID" value="NZ_QQZY01000008.1"/>
</dbReference>
<evidence type="ECO:0000256" key="5">
    <source>
        <dbReference type="ARBA" id="ARBA00022989"/>
    </source>
</evidence>
<keyword evidence="5 7" id="KW-1133">Transmembrane helix</keyword>
<evidence type="ECO:0000256" key="2">
    <source>
        <dbReference type="ARBA" id="ARBA00022448"/>
    </source>
</evidence>
<evidence type="ECO:0000256" key="1">
    <source>
        <dbReference type="ARBA" id="ARBA00004651"/>
    </source>
</evidence>
<dbReference type="InterPro" id="IPR000515">
    <property type="entry name" value="MetI-like"/>
</dbReference>
<feature type="transmembrane region" description="Helical" evidence="7">
    <location>
        <begin position="130"/>
        <end position="148"/>
    </location>
</feature>
<dbReference type="Proteomes" id="UP000254134">
    <property type="component" value="Unassembled WGS sequence"/>
</dbReference>
<name>A0A7M2YU50_9ACTN</name>
<dbReference type="EMBL" id="QQZY01000008">
    <property type="protein sequence ID" value="RDI73613.1"/>
    <property type="molecule type" value="Genomic_DNA"/>
</dbReference>
<keyword evidence="4 7" id="KW-0812">Transmembrane</keyword>
<keyword evidence="2 7" id="KW-0813">Transport</keyword>
<dbReference type="GO" id="GO:0055085">
    <property type="term" value="P:transmembrane transport"/>
    <property type="evidence" value="ECO:0007669"/>
    <property type="project" value="InterPro"/>
</dbReference>
<feature type="transmembrane region" description="Helical" evidence="7">
    <location>
        <begin position="220"/>
        <end position="240"/>
    </location>
</feature>
<dbReference type="PROSITE" id="PS50928">
    <property type="entry name" value="ABC_TM1"/>
    <property type="match status" value="1"/>
</dbReference>
<reference evidence="9 10" key="1">
    <citation type="submission" date="2018-07" db="EMBL/GenBank/DDBJ databases">
        <title>High-quality-draft genome sequence of Gaiella occulta.</title>
        <authorList>
            <person name="Severino R."/>
            <person name="Froufe H.J.C."/>
            <person name="Rainey F.A."/>
            <person name="Barroso C."/>
            <person name="Albuquerque L."/>
            <person name="Lobo-Da-Cunha A."/>
            <person name="Da Costa M.S."/>
            <person name="Egas C."/>
        </authorList>
    </citation>
    <scope>NUCLEOTIDE SEQUENCE [LARGE SCALE GENOMIC DNA]</scope>
    <source>
        <strain evidence="9 10">F2-233</strain>
    </source>
</reference>
<dbReference type="GO" id="GO:0005886">
    <property type="term" value="C:plasma membrane"/>
    <property type="evidence" value="ECO:0007669"/>
    <property type="project" value="UniProtKB-SubCell"/>
</dbReference>
<comment type="similarity">
    <text evidence="7">Belongs to the binding-protein-dependent transport system permease family.</text>
</comment>
<dbReference type="InterPro" id="IPR050366">
    <property type="entry name" value="BP-dependent_transpt_permease"/>
</dbReference>
<dbReference type="Pfam" id="PF00528">
    <property type="entry name" value="BPD_transp_1"/>
    <property type="match status" value="1"/>
</dbReference>
<keyword evidence="6 7" id="KW-0472">Membrane</keyword>
<feature type="transmembrane region" description="Helical" evidence="7">
    <location>
        <begin position="154"/>
        <end position="173"/>
    </location>
</feature>
<feature type="domain" description="ABC transmembrane type-1" evidence="8">
    <location>
        <begin position="91"/>
        <end position="280"/>
    </location>
</feature>
<comment type="caution">
    <text evidence="9">The sequence shown here is derived from an EMBL/GenBank/DDBJ whole genome shotgun (WGS) entry which is preliminary data.</text>
</comment>
<dbReference type="SUPFAM" id="SSF161098">
    <property type="entry name" value="MetI-like"/>
    <property type="match status" value="1"/>
</dbReference>
<evidence type="ECO:0000313" key="10">
    <source>
        <dbReference type="Proteomes" id="UP000254134"/>
    </source>
</evidence>
<accession>A0A7M2YU50</accession>
<evidence type="ECO:0000256" key="4">
    <source>
        <dbReference type="ARBA" id="ARBA00022692"/>
    </source>
</evidence>
<dbReference type="Pfam" id="PF12911">
    <property type="entry name" value="OppC_N"/>
    <property type="match status" value="1"/>
</dbReference>
<evidence type="ECO:0000259" key="8">
    <source>
        <dbReference type="PROSITE" id="PS50928"/>
    </source>
</evidence>
<keyword evidence="10" id="KW-1185">Reference proteome</keyword>
<protein>
    <submittedName>
        <fullName evidence="9">ABC-type dipeptide/oligopeptide/nickel transport system permease component</fullName>
    </submittedName>
</protein>
<evidence type="ECO:0000313" key="9">
    <source>
        <dbReference type="EMBL" id="RDI73613.1"/>
    </source>
</evidence>
<feature type="transmembrane region" description="Helical" evidence="7">
    <location>
        <begin position="94"/>
        <end position="118"/>
    </location>
</feature>
<sequence length="297" mass="32091">MSAAPIAVESATPIGQRKRLRTVRRSLRYGRVRLGLGLLLFVVLLALIGPFVAPHNPDDVIGLPAQGPSGDFLLGTDYLGHDVLSRVLWGGRSVLWMSFSAATLGVVVGAAVGLFAAYTRTIADDLLMRSMDIILAFPQIVFVLLFVSLLGPKLGLIVVLVALAWVPQVARVVRGITSDIVHREYVESAELIGLSRWKILTREILPNVTTPLMVEYGLRLTWSIALIAAISFLGFGIQPPNADWGLMINENRSILTLQPWPILVPAVCIGLFAIATNFIAEGIARTIAGVDREGGAR</sequence>
<comment type="subcellular location">
    <subcellularLocation>
        <location evidence="1 7">Cell membrane</location>
        <topology evidence="1 7">Multi-pass membrane protein</topology>
    </subcellularLocation>
</comment>
<organism evidence="9 10">
    <name type="scientific">Gaiella occulta</name>
    <dbReference type="NCBI Taxonomy" id="1002870"/>
    <lineage>
        <taxon>Bacteria</taxon>
        <taxon>Bacillati</taxon>
        <taxon>Actinomycetota</taxon>
        <taxon>Thermoleophilia</taxon>
        <taxon>Gaiellales</taxon>
        <taxon>Gaiellaceae</taxon>
        <taxon>Gaiella</taxon>
    </lineage>
</organism>
<evidence type="ECO:0000256" key="6">
    <source>
        <dbReference type="ARBA" id="ARBA00023136"/>
    </source>
</evidence>
<reference evidence="10" key="2">
    <citation type="journal article" date="2019" name="MicrobiologyOpen">
        <title>High-quality draft genome sequence of Gaiella occulta isolated from a 150 meter deep mineral water borehole and comparison with the genome sequences of other deep-branching lineages of the phylum Actinobacteria.</title>
        <authorList>
            <person name="Severino R."/>
            <person name="Froufe H.J.C."/>
            <person name="Barroso C."/>
            <person name="Albuquerque L."/>
            <person name="Lobo-da-Cunha A."/>
            <person name="da Costa M.S."/>
            <person name="Egas C."/>
        </authorList>
    </citation>
    <scope>NUCLEOTIDE SEQUENCE [LARGE SCALE GENOMIC DNA]</scope>
    <source>
        <strain evidence="10">F2-233</strain>
    </source>
</reference>
<feature type="transmembrane region" description="Helical" evidence="7">
    <location>
        <begin position="34"/>
        <end position="53"/>
    </location>
</feature>
<gene>
    <name evidence="9" type="ORF">Gocc_2754</name>
</gene>
<dbReference type="InterPro" id="IPR035906">
    <property type="entry name" value="MetI-like_sf"/>
</dbReference>
<dbReference type="PANTHER" id="PTHR43386:SF25">
    <property type="entry name" value="PEPTIDE ABC TRANSPORTER PERMEASE PROTEIN"/>
    <property type="match status" value="1"/>
</dbReference>
<dbReference type="OrthoDB" id="6637947at2"/>
<dbReference type="InterPro" id="IPR025966">
    <property type="entry name" value="OppC_N"/>
</dbReference>
<dbReference type="PANTHER" id="PTHR43386">
    <property type="entry name" value="OLIGOPEPTIDE TRANSPORT SYSTEM PERMEASE PROTEIN APPC"/>
    <property type="match status" value="1"/>
</dbReference>
<keyword evidence="3" id="KW-1003">Cell membrane</keyword>
<evidence type="ECO:0000256" key="3">
    <source>
        <dbReference type="ARBA" id="ARBA00022475"/>
    </source>
</evidence>
<dbReference type="Gene3D" id="1.10.3720.10">
    <property type="entry name" value="MetI-like"/>
    <property type="match status" value="1"/>
</dbReference>
<dbReference type="AlphaFoldDB" id="A0A7M2YU50"/>
<evidence type="ECO:0000256" key="7">
    <source>
        <dbReference type="RuleBase" id="RU363032"/>
    </source>
</evidence>